<feature type="domain" description="WSC" evidence="3">
    <location>
        <begin position="486"/>
        <end position="581"/>
    </location>
</feature>
<protein>
    <recommendedName>
        <fullName evidence="3">WSC domain-containing protein</fullName>
    </recommendedName>
</protein>
<feature type="compositionally biased region" description="Low complexity" evidence="1">
    <location>
        <begin position="833"/>
        <end position="859"/>
    </location>
</feature>
<feature type="signal peptide" evidence="2">
    <location>
        <begin position="1"/>
        <end position="20"/>
    </location>
</feature>
<dbReference type="Pfam" id="PF09362">
    <property type="entry name" value="DUF1996"/>
    <property type="match status" value="1"/>
</dbReference>
<evidence type="ECO:0000313" key="4">
    <source>
        <dbReference type="EMBL" id="KAJ4244397.1"/>
    </source>
</evidence>
<evidence type="ECO:0000313" key="5">
    <source>
        <dbReference type="Proteomes" id="UP001152049"/>
    </source>
</evidence>
<reference evidence="4" key="1">
    <citation type="submission" date="2022-09" db="EMBL/GenBank/DDBJ databases">
        <title>Fusarium specimens isolated from Avocado Roots.</title>
        <authorList>
            <person name="Stajich J."/>
            <person name="Roper C."/>
            <person name="Heimlech-Rivalta G."/>
        </authorList>
    </citation>
    <scope>NUCLEOTIDE SEQUENCE</scope>
    <source>
        <strain evidence="4">CF00136</strain>
    </source>
</reference>
<feature type="chain" id="PRO_5040745745" description="WSC domain-containing protein" evidence="2">
    <location>
        <begin position="21"/>
        <end position="1282"/>
    </location>
</feature>
<evidence type="ECO:0000256" key="1">
    <source>
        <dbReference type="SAM" id="MobiDB-lite"/>
    </source>
</evidence>
<evidence type="ECO:0000259" key="3">
    <source>
        <dbReference type="PROSITE" id="PS51212"/>
    </source>
</evidence>
<dbReference type="Pfam" id="PF01822">
    <property type="entry name" value="WSC"/>
    <property type="match status" value="4"/>
</dbReference>
<feature type="compositionally biased region" description="Polar residues" evidence="1">
    <location>
        <begin position="946"/>
        <end position="961"/>
    </location>
</feature>
<feature type="compositionally biased region" description="Polar residues" evidence="1">
    <location>
        <begin position="1064"/>
        <end position="1073"/>
    </location>
</feature>
<feature type="region of interest" description="Disordered" evidence="1">
    <location>
        <begin position="807"/>
        <end position="901"/>
    </location>
</feature>
<dbReference type="InterPro" id="IPR018535">
    <property type="entry name" value="DUF1996"/>
</dbReference>
<feature type="domain" description="WSC" evidence="3">
    <location>
        <begin position="704"/>
        <end position="798"/>
    </location>
</feature>
<sequence>MANHTKALISLLVLVAWVDAYWRMSCSIIQTGRVDPVVAPGAVSAHVHKLSGASNINIDSSFESLQASRCTSCEVQDDKSAYWTPQLFYQHANGSFQMVPNGGTVVYYLGRGENRSKIEPFPPGFKMVSGDNFARSYDSKTKTYSTSRFQGRPVADRVSFACLDSSGPSKERNYMWKTDCDNGMRAQIHFQSCWNGQDYQADQSHIAYMSQIDNGICPPTHPRQLAHLFFEVIYGVNNIDKSKGGRFVFANGDTTGYAFHGDFLNGWNTTVLAAAIKKCINNDSIGGAISKCPVLAASQTPYFSDNCPEMAPLIDEPIRGMLDELPGCNVPTTGPGRAAPVVCSSKPAVNDLDDAAIGSMFDPAVGDKVGSWAFVGCALEGTKRTLNKYAVTSGSMSIEYCTASCKAQGYPLAGMENGRECYCAGSLTPGASYIKASTCASSRKMTCVGNMTQYCGGPDYLTVWNDTSYTPPVELIVGQTQIAQGVATYYGCWAEGSTGRALASDRTADVVGMTNEKCVAFCQAGGYSYAGTEYSQECYCGNDFSNGGYNTTDISQCSMQCKGNIFSYCGAGNRLSVWKIKQADQPAGPITALNGAALWSGCYTDGGPGGRTLPSAVFTGASVSLDTCFSFCNKLNYPLFGMEYGRECYCGYAPKTQATLAPDGDCRMPCAGDSTQKCGAGNRISIWNNTLYTPTVSAADLNSPPKYLGCYTEGKGARALGDAKTTDKKMSVDNCAAFCSSKGYHYLGLENGQDCYCSKKGPSSGSLEVPESECSVACKGKKSQKCGATNRLNVYKLDRVSKISSSTKTTSEPVAKVQDYKTTSQSTTHRSKTTLLTATTKAPSKAKTSSTKLANAKSKQTTTASTRVALKAKVTTSKATSKAKTTSKSKPETTSKPAKVRVQGFAVKTKLTTVSASSAPKAKKTSTTSAKKTKPTSVVTKAKIKASNTASLSRPKTTKPLTSSKGKKASTTSAITTSSHPHTASFKVNPKVKELTASISTSTASKQKAEKTSATTTAQPTAHVLSAGKIDGDDSAPKDGKGKGSGESKKGTSTTSSRSVPSSIKASSGQTKAKNSKSHTHGEAKPTTSTTRVTKSYGLRANMGCDTPQMMSPALQKATLALMTIMKNETKLREANNNQAESIKQIIHPFNKTIDDFEMSTLYLGDLNDTKYYYRQVREHIGSIRRLSEELGFTLASIGSLDSNFDQQIKPHYAQFLRKVMSYTGDDTQVLVTIETIAERFQSLNKERQARLTSMSEQLGRCMTAMTQVTDLKHILEGKKML</sequence>
<dbReference type="SMART" id="SM00321">
    <property type="entry name" value="WSC"/>
    <property type="match status" value="4"/>
</dbReference>
<dbReference type="Proteomes" id="UP001152049">
    <property type="component" value="Unassembled WGS sequence"/>
</dbReference>
<feature type="compositionally biased region" description="Polar residues" evidence="1">
    <location>
        <begin position="997"/>
        <end position="1020"/>
    </location>
</feature>
<dbReference type="PANTHER" id="PTHR43662">
    <property type="match status" value="1"/>
</dbReference>
<feature type="compositionally biased region" description="Low complexity" evidence="1">
    <location>
        <begin position="1051"/>
        <end position="1063"/>
    </location>
</feature>
<dbReference type="PROSITE" id="PS51212">
    <property type="entry name" value="WSC"/>
    <property type="match status" value="4"/>
</dbReference>
<keyword evidence="2" id="KW-0732">Signal</keyword>
<feature type="compositionally biased region" description="Basic and acidic residues" evidence="1">
    <location>
        <begin position="1030"/>
        <end position="1050"/>
    </location>
</feature>
<dbReference type="InterPro" id="IPR002889">
    <property type="entry name" value="WSC_carb-bd"/>
</dbReference>
<feature type="compositionally biased region" description="Low complexity" evidence="1">
    <location>
        <begin position="871"/>
        <end position="897"/>
    </location>
</feature>
<dbReference type="PANTHER" id="PTHR43662:SF3">
    <property type="entry name" value="DOMAIN PROTEIN, PUTATIVE (AFU_ORTHOLOGUE AFUA_6G11970)-RELATED"/>
    <property type="match status" value="1"/>
</dbReference>
<keyword evidence="5" id="KW-1185">Reference proteome</keyword>
<proteinExistence type="predicted"/>
<feature type="compositionally biased region" description="Low complexity" evidence="1">
    <location>
        <begin position="913"/>
        <end position="941"/>
    </location>
</feature>
<evidence type="ECO:0000256" key="2">
    <source>
        <dbReference type="SAM" id="SignalP"/>
    </source>
</evidence>
<feature type="domain" description="WSC" evidence="3">
    <location>
        <begin position="371"/>
        <end position="467"/>
    </location>
</feature>
<dbReference type="OrthoDB" id="74764at2759"/>
<feature type="region of interest" description="Disordered" evidence="1">
    <location>
        <begin position="913"/>
        <end position="1096"/>
    </location>
</feature>
<comment type="caution">
    <text evidence="4">The sequence shown here is derived from an EMBL/GenBank/DDBJ whole genome shotgun (WGS) entry which is preliminary data.</text>
</comment>
<accession>A0A9W8RLL9</accession>
<gene>
    <name evidence="4" type="ORF">NW762_014525</name>
</gene>
<feature type="compositionally biased region" description="Low complexity" evidence="1">
    <location>
        <begin position="969"/>
        <end position="985"/>
    </location>
</feature>
<name>A0A9W8RLL9_9HYPO</name>
<dbReference type="EMBL" id="JAOQAZ010000051">
    <property type="protein sequence ID" value="KAJ4244397.1"/>
    <property type="molecule type" value="Genomic_DNA"/>
</dbReference>
<organism evidence="4 5">
    <name type="scientific">Fusarium torreyae</name>
    <dbReference type="NCBI Taxonomy" id="1237075"/>
    <lineage>
        <taxon>Eukaryota</taxon>
        <taxon>Fungi</taxon>
        <taxon>Dikarya</taxon>
        <taxon>Ascomycota</taxon>
        <taxon>Pezizomycotina</taxon>
        <taxon>Sordariomycetes</taxon>
        <taxon>Hypocreomycetidae</taxon>
        <taxon>Hypocreales</taxon>
        <taxon>Nectriaceae</taxon>
        <taxon>Fusarium</taxon>
    </lineage>
</organism>
<feature type="domain" description="WSC" evidence="3">
    <location>
        <begin position="596"/>
        <end position="690"/>
    </location>
</feature>